<sequence length="592" mass="64891">MPAQRAGSPKKRKTKHKAVDSDLGKTLGSIEEKANKAPTVSAGKGGRNSQLERISALLEAPGRATKPKGSTTLDSNVPVNPLTPLPPSKGHGSHSKAPPLYSASQPVVDSSAPPPRKQGKKSRRLLPLPPASRRPINQTLYGMKMILLSGQLVRKHKVKLAIAAPPSRQLARKLELNNTDEESDKDNGEIGWGGVHGSHSVHPGFSKEGTSVPQPQAVALPSDFEFQHLQDEDKNVAIGSLTVDKTSSSSSSSSNIMSEPTKPEDVLQSYHKKNGHLRLPDPKMLGLIHCQETQAMNMKSCNSGVKAKVKSAKSKAPTEGPKPTQLSWYPPQWKTFLEEAKSECHVQHVIENAFLDTVKDLPLSVTEALMSSLIKWLEAGNKVEAGIWPEHKADTAKLLYEDLSTWHSDLKKIAISIMPSMYNLIPPAEVPPQARTAWVENAASELLDESFFLRDGVDDLGKTNNAAHPALKAAAVTFFYTGSYRITHRRPNVFKEELPLESLALVCTAYNCVFNGLIKNGSGKYFPKFTAKDYSSVYFSMVAELKNIMKHEYHGPKLTQQLHEWAAEGWAQSCKLNGKGTSKHHHLRVLLD</sequence>
<feature type="region of interest" description="Disordered" evidence="1">
    <location>
        <begin position="1"/>
        <end position="135"/>
    </location>
</feature>
<dbReference type="GeneID" id="64633859"/>
<dbReference type="Pfam" id="PF20149">
    <property type="entry name" value="DUF6532"/>
    <property type="match status" value="1"/>
</dbReference>
<proteinExistence type="predicted"/>
<dbReference type="InterPro" id="IPR045341">
    <property type="entry name" value="DUF6532"/>
</dbReference>
<reference evidence="3" key="1">
    <citation type="journal article" date="2020" name="New Phytol.">
        <title>Comparative genomics reveals dynamic genome evolution in host specialist ectomycorrhizal fungi.</title>
        <authorList>
            <person name="Lofgren L.A."/>
            <person name="Nguyen N.H."/>
            <person name="Vilgalys R."/>
            <person name="Ruytinx J."/>
            <person name="Liao H.L."/>
            <person name="Branco S."/>
            <person name="Kuo A."/>
            <person name="LaButti K."/>
            <person name="Lipzen A."/>
            <person name="Andreopoulos W."/>
            <person name="Pangilinan J."/>
            <person name="Riley R."/>
            <person name="Hundley H."/>
            <person name="Na H."/>
            <person name="Barry K."/>
            <person name="Grigoriev I.V."/>
            <person name="Stajich J.E."/>
            <person name="Kennedy P.G."/>
        </authorList>
    </citation>
    <scope>NUCLEOTIDE SEQUENCE</scope>
    <source>
        <strain evidence="3">MN1</strain>
    </source>
</reference>
<gene>
    <name evidence="3" type="ORF">BJ212DRAFT_1479246</name>
</gene>
<dbReference type="Proteomes" id="UP000807769">
    <property type="component" value="Unassembled WGS sequence"/>
</dbReference>
<accession>A0A9P7JF59</accession>
<dbReference type="OrthoDB" id="2665362at2759"/>
<organism evidence="3 4">
    <name type="scientific">Suillus subaureus</name>
    <dbReference type="NCBI Taxonomy" id="48587"/>
    <lineage>
        <taxon>Eukaryota</taxon>
        <taxon>Fungi</taxon>
        <taxon>Dikarya</taxon>
        <taxon>Basidiomycota</taxon>
        <taxon>Agaricomycotina</taxon>
        <taxon>Agaricomycetes</taxon>
        <taxon>Agaricomycetidae</taxon>
        <taxon>Boletales</taxon>
        <taxon>Suillineae</taxon>
        <taxon>Suillaceae</taxon>
        <taxon>Suillus</taxon>
    </lineage>
</organism>
<evidence type="ECO:0000313" key="3">
    <source>
        <dbReference type="EMBL" id="KAG1819136.1"/>
    </source>
</evidence>
<dbReference type="AlphaFoldDB" id="A0A9P7JF59"/>
<evidence type="ECO:0000313" key="4">
    <source>
        <dbReference type="Proteomes" id="UP000807769"/>
    </source>
</evidence>
<evidence type="ECO:0000259" key="2">
    <source>
        <dbReference type="Pfam" id="PF20149"/>
    </source>
</evidence>
<feature type="region of interest" description="Disordered" evidence="1">
    <location>
        <begin position="244"/>
        <end position="263"/>
    </location>
</feature>
<keyword evidence="4" id="KW-1185">Reference proteome</keyword>
<feature type="domain" description="DUF6532" evidence="2">
    <location>
        <begin position="340"/>
        <end position="548"/>
    </location>
</feature>
<dbReference type="RefSeq" id="XP_041194813.1">
    <property type="nucleotide sequence ID" value="XM_041339843.1"/>
</dbReference>
<comment type="caution">
    <text evidence="3">The sequence shown here is derived from an EMBL/GenBank/DDBJ whole genome shotgun (WGS) entry which is preliminary data.</text>
</comment>
<name>A0A9P7JF59_9AGAM</name>
<dbReference type="EMBL" id="JABBWG010000010">
    <property type="protein sequence ID" value="KAG1819136.1"/>
    <property type="molecule type" value="Genomic_DNA"/>
</dbReference>
<feature type="region of interest" description="Disordered" evidence="1">
    <location>
        <begin position="176"/>
        <end position="214"/>
    </location>
</feature>
<protein>
    <recommendedName>
        <fullName evidence="2">DUF6532 domain-containing protein</fullName>
    </recommendedName>
</protein>
<evidence type="ECO:0000256" key="1">
    <source>
        <dbReference type="SAM" id="MobiDB-lite"/>
    </source>
</evidence>